<keyword evidence="6" id="KW-0969">Cilium</keyword>
<dbReference type="Pfam" id="PF18198">
    <property type="entry name" value="AAA_lid_11"/>
    <property type="match status" value="1"/>
</dbReference>
<dbReference type="GO" id="GO:0051959">
    <property type="term" value="F:dynein light intermediate chain binding"/>
    <property type="evidence" value="ECO:0007669"/>
    <property type="project" value="InterPro"/>
</dbReference>
<keyword evidence="3" id="KW-0963">Cytoplasm</keyword>
<evidence type="ECO:0000256" key="6">
    <source>
        <dbReference type="ARBA" id="ARBA00023069"/>
    </source>
</evidence>
<evidence type="ECO:0000259" key="10">
    <source>
        <dbReference type="Pfam" id="PF18199"/>
    </source>
</evidence>
<evidence type="ECO:0000256" key="5">
    <source>
        <dbReference type="ARBA" id="ARBA00023054"/>
    </source>
</evidence>
<dbReference type="Proteomes" id="UP000597762">
    <property type="component" value="Unassembled WGS sequence"/>
</dbReference>
<dbReference type="InterPro" id="IPR041228">
    <property type="entry name" value="Dynein_C"/>
</dbReference>
<accession>A0A812EMU4</accession>
<name>A0A812EMU4_ACAPH</name>
<dbReference type="InterPro" id="IPR043160">
    <property type="entry name" value="Dynein_C_barrel"/>
</dbReference>
<dbReference type="InterPro" id="IPR042219">
    <property type="entry name" value="AAA_lid_11_sf"/>
</dbReference>
<dbReference type="Gene3D" id="3.10.490.20">
    <property type="match status" value="1"/>
</dbReference>
<comment type="caution">
    <text evidence="11">The sequence shown here is derived from an EMBL/GenBank/DDBJ whole genome shotgun (WGS) entry which is preliminary data.</text>
</comment>
<evidence type="ECO:0000256" key="7">
    <source>
        <dbReference type="ARBA" id="ARBA00023212"/>
    </source>
</evidence>
<proteinExistence type="predicted"/>
<keyword evidence="8" id="KW-0966">Cell projection</keyword>
<dbReference type="InterPro" id="IPR041658">
    <property type="entry name" value="AAA_lid_11"/>
</dbReference>
<dbReference type="GO" id="GO:0030286">
    <property type="term" value="C:dynein complex"/>
    <property type="evidence" value="ECO:0007669"/>
    <property type="project" value="InterPro"/>
</dbReference>
<dbReference type="Gene3D" id="1.10.8.720">
    <property type="entry name" value="Region D6 of dynein motor"/>
    <property type="match status" value="1"/>
</dbReference>
<dbReference type="Gene3D" id="1.20.1270.280">
    <property type="match status" value="1"/>
</dbReference>
<reference evidence="11" key="1">
    <citation type="submission" date="2021-01" db="EMBL/GenBank/DDBJ databases">
        <authorList>
            <person name="Li R."/>
            <person name="Bekaert M."/>
        </authorList>
    </citation>
    <scope>NUCLEOTIDE SEQUENCE</scope>
    <source>
        <strain evidence="11">Farmed</strain>
    </source>
</reference>
<gene>
    <name evidence="11" type="ORF">SPHA_78692</name>
</gene>
<keyword evidence="7" id="KW-0206">Cytoskeleton</keyword>
<sequence length="451" mass="51704">MFCVDRIPWDTLTYITGEITYGGRVTDIWDQRCLRTILKTFFEAHTLEPDYKFSPSGTYYAPELDTLENYRHYIEGLPTVDPPEIFGMHENANISYQRQETMSLVSTVLDIQPRVSSGGNGRSNDDIVYELADSILEKLMEKLDIEHAHAELFKTILSLLDVLSEDVHNCFCFFFLKLDDKGRTNSLTTVLIQEVDRFNKLLQIIKESLHQLKNAIKGFVVMSDELERVYISFLNNQVPGMWTTAAYPSLKPLASWVQDLTLRCAFINYWIKLGAPLSFWISGFFFPQGFLTGILQNHARKYNLPIDRLTFTFHILPYFREQTEYIRSLADLSFGQKAEMDKEMEVPNDGVYVHGLFMDGFQWDNVNMMVTDAKSGEMNSVLPIMHMKPEMDLQQNSESYCCPLYKTALRAGTLSTTGHSTNFVISVELPSSKSQDYWVAKGAALICQLSE</sequence>
<evidence type="ECO:0000256" key="4">
    <source>
        <dbReference type="ARBA" id="ARBA00022741"/>
    </source>
</evidence>
<keyword evidence="5" id="KW-0175">Coiled coil</keyword>
<dbReference type="InterPro" id="IPR026983">
    <property type="entry name" value="DHC"/>
</dbReference>
<dbReference type="FunFam" id="1.20.1270.280:FF:000001">
    <property type="entry name" value="dynein heavy chain 7, axonemal"/>
    <property type="match status" value="1"/>
</dbReference>
<dbReference type="GO" id="GO:0045505">
    <property type="term" value="F:dynein intermediate chain binding"/>
    <property type="evidence" value="ECO:0007669"/>
    <property type="project" value="InterPro"/>
</dbReference>
<evidence type="ECO:0000259" key="9">
    <source>
        <dbReference type="Pfam" id="PF18198"/>
    </source>
</evidence>
<dbReference type="Pfam" id="PF18199">
    <property type="entry name" value="Dynein_C"/>
    <property type="match status" value="1"/>
</dbReference>
<keyword evidence="4" id="KW-0547">Nucleotide-binding</keyword>
<dbReference type="EMBL" id="CAHIKZ030005548">
    <property type="protein sequence ID" value="CAE1329162.1"/>
    <property type="molecule type" value="Genomic_DNA"/>
</dbReference>
<feature type="domain" description="Dynein heavy chain AAA lid" evidence="9">
    <location>
        <begin position="6"/>
        <end position="92"/>
    </location>
</feature>
<evidence type="ECO:0000256" key="2">
    <source>
        <dbReference type="ARBA" id="ARBA00004245"/>
    </source>
</evidence>
<feature type="domain" description="Dynein heavy chain C-terminal" evidence="10">
    <location>
        <begin position="99"/>
        <end position="447"/>
    </location>
</feature>
<evidence type="ECO:0000256" key="8">
    <source>
        <dbReference type="ARBA" id="ARBA00023273"/>
    </source>
</evidence>
<dbReference type="PANTHER" id="PTHR22878:SF68">
    <property type="entry name" value="DYNEIN HEAVY CHAIN 6, AXONEMAL-LIKE"/>
    <property type="match status" value="1"/>
</dbReference>
<organism evidence="11 12">
    <name type="scientific">Acanthosepion pharaonis</name>
    <name type="common">Pharaoh cuttlefish</name>
    <name type="synonym">Sepia pharaonis</name>
    <dbReference type="NCBI Taxonomy" id="158019"/>
    <lineage>
        <taxon>Eukaryota</taxon>
        <taxon>Metazoa</taxon>
        <taxon>Spiralia</taxon>
        <taxon>Lophotrochozoa</taxon>
        <taxon>Mollusca</taxon>
        <taxon>Cephalopoda</taxon>
        <taxon>Coleoidea</taxon>
        <taxon>Decapodiformes</taxon>
        <taxon>Sepiida</taxon>
        <taxon>Sepiina</taxon>
        <taxon>Sepiidae</taxon>
        <taxon>Acanthosepion</taxon>
    </lineage>
</organism>
<dbReference type="AlphaFoldDB" id="A0A812EMU4"/>
<evidence type="ECO:0000313" key="12">
    <source>
        <dbReference type="Proteomes" id="UP000597762"/>
    </source>
</evidence>
<dbReference type="FunFam" id="3.10.490.20:FF:000005">
    <property type="entry name" value="Dynein axonemal heavy chain 6"/>
    <property type="match status" value="1"/>
</dbReference>
<comment type="subcellular location">
    <subcellularLocation>
        <location evidence="1">Cell projection</location>
        <location evidence="1">Cilium</location>
    </subcellularLocation>
    <subcellularLocation>
        <location evidence="2">Cytoplasm</location>
        <location evidence="2">Cytoskeleton</location>
    </subcellularLocation>
</comment>
<keyword evidence="12" id="KW-1185">Reference proteome</keyword>
<evidence type="ECO:0000256" key="3">
    <source>
        <dbReference type="ARBA" id="ARBA00022490"/>
    </source>
</evidence>
<dbReference type="GO" id="GO:0000166">
    <property type="term" value="F:nucleotide binding"/>
    <property type="evidence" value="ECO:0007669"/>
    <property type="project" value="UniProtKB-KW"/>
</dbReference>
<evidence type="ECO:0000256" key="1">
    <source>
        <dbReference type="ARBA" id="ARBA00004138"/>
    </source>
</evidence>
<evidence type="ECO:0000313" key="11">
    <source>
        <dbReference type="EMBL" id="CAE1329162.1"/>
    </source>
</evidence>
<protein>
    <submittedName>
        <fullName evidence="11">DNAH</fullName>
    </submittedName>
</protein>
<dbReference type="GO" id="GO:0005929">
    <property type="term" value="C:cilium"/>
    <property type="evidence" value="ECO:0007669"/>
    <property type="project" value="UniProtKB-SubCell"/>
</dbReference>
<dbReference type="PANTHER" id="PTHR22878">
    <property type="entry name" value="DYNEIN HEAVY CHAIN 6, AXONEMAL-LIKE-RELATED"/>
    <property type="match status" value="1"/>
</dbReference>
<dbReference type="GO" id="GO:0007018">
    <property type="term" value="P:microtubule-based movement"/>
    <property type="evidence" value="ECO:0007669"/>
    <property type="project" value="InterPro"/>
</dbReference>
<dbReference type="OrthoDB" id="10251809at2759"/>